<dbReference type="InterPro" id="IPR005502">
    <property type="entry name" value="Ribosyl_crysJ1"/>
</dbReference>
<feature type="binding site" evidence="1">
    <location>
        <position position="106"/>
    </location>
    <ligand>
        <name>Mg(2+)</name>
        <dbReference type="ChEBI" id="CHEBI:18420"/>
        <label>1</label>
    </ligand>
</feature>
<dbReference type="Gene3D" id="1.10.4080.10">
    <property type="entry name" value="ADP-ribosylation/Crystallin J1"/>
    <property type="match status" value="1"/>
</dbReference>
<keyword evidence="1" id="KW-0479">Metal-binding</keyword>
<dbReference type="InterPro" id="IPR050792">
    <property type="entry name" value="ADP-ribosylglycohydrolase"/>
</dbReference>
<proteinExistence type="predicted"/>
<evidence type="ECO:0000313" key="3">
    <source>
        <dbReference type="Proteomes" id="UP000596130"/>
    </source>
</evidence>
<gene>
    <name evidence="2" type="ORF">I8755_22525</name>
</gene>
<organism evidence="2 3">
    <name type="scientific">Streptomyces alfalfae</name>
    <dbReference type="NCBI Taxonomy" id="1642299"/>
    <lineage>
        <taxon>Bacteria</taxon>
        <taxon>Bacillati</taxon>
        <taxon>Actinomycetota</taxon>
        <taxon>Actinomycetes</taxon>
        <taxon>Kitasatosporales</taxon>
        <taxon>Streptomycetaceae</taxon>
        <taxon>Streptomyces</taxon>
    </lineage>
</organism>
<protein>
    <submittedName>
        <fullName evidence="2">ADP-ribosylglycohydrolase family protein</fullName>
    </submittedName>
</protein>
<comment type="cofactor">
    <cofactor evidence="1">
        <name>Mg(2+)</name>
        <dbReference type="ChEBI" id="CHEBI:18420"/>
    </cofactor>
    <text evidence="1">Binds 2 magnesium ions per subunit.</text>
</comment>
<dbReference type="EMBL" id="CP065959">
    <property type="protein sequence ID" value="QQC93919.1"/>
    <property type="molecule type" value="Genomic_DNA"/>
</dbReference>
<dbReference type="GO" id="GO:0046872">
    <property type="term" value="F:metal ion binding"/>
    <property type="evidence" value="ECO:0007669"/>
    <property type="project" value="UniProtKB-KW"/>
</dbReference>
<name>A0A7T4U215_9ACTN</name>
<dbReference type="AlphaFoldDB" id="A0A7T4U215"/>
<dbReference type="InterPro" id="IPR036705">
    <property type="entry name" value="Ribosyl_crysJ1_sf"/>
</dbReference>
<keyword evidence="1" id="KW-0460">Magnesium</keyword>
<reference evidence="2 3" key="1">
    <citation type="submission" date="2020-12" db="EMBL/GenBank/DDBJ databases">
        <title>Identification and biosynthesis of polyene macrolides produced by Streptomyces alfalfae Men-myco-93-63.</title>
        <authorList>
            <person name="Liu D."/>
            <person name="Li Y."/>
            <person name="Liu L."/>
            <person name="Han X."/>
            <person name="Shen F."/>
        </authorList>
    </citation>
    <scope>NUCLEOTIDE SEQUENCE [LARGE SCALE GENOMIC DNA]</scope>
    <source>
        <strain evidence="2 3">Men-myco-93-63</strain>
    </source>
</reference>
<keyword evidence="2" id="KW-0378">Hydrolase</keyword>
<dbReference type="PANTHER" id="PTHR16222:SF12">
    <property type="entry name" value="ADP-RIBOSYLGLYCOHYDROLASE-RELATED"/>
    <property type="match status" value="1"/>
</dbReference>
<dbReference type="PANTHER" id="PTHR16222">
    <property type="entry name" value="ADP-RIBOSYLGLYCOHYDROLASE"/>
    <property type="match status" value="1"/>
</dbReference>
<accession>A0A7T4U215</accession>
<feature type="binding site" evidence="1">
    <location>
        <position position="105"/>
    </location>
    <ligand>
        <name>Mg(2+)</name>
        <dbReference type="ChEBI" id="CHEBI:18420"/>
        <label>1</label>
    </ligand>
</feature>
<dbReference type="GO" id="GO:0016787">
    <property type="term" value="F:hydrolase activity"/>
    <property type="evidence" value="ECO:0007669"/>
    <property type="project" value="UniProtKB-KW"/>
</dbReference>
<dbReference type="Proteomes" id="UP000596130">
    <property type="component" value="Chromosome"/>
</dbReference>
<sequence length="405" mass="41740">MLALREGKARGVAPTVVLAELAASPAAAPGSLTTAPSLAGLYGLADLPPRAPRWRSAHGALLGLALGDAMGHPLSSLSLDRIGEVYGAWESMELPLSADGAVRVSDQTQLSLAVGEALAGVAVPARLPEAEARRALTTRGALPAPPWLTPPAVTTALRTHLVRWRYAPDNDRSPGRTTLNACEALASPVPWQEATAAGSKGCAAVVRAAVVGLTPYLSDDQRSGIAQLQAALTHGHPTALAASDLAAHAVHLLRHRCSPADLLPELRAHAEASRHTYRADWLGDLATRADAASFTAMGWDECVAALDAAETALHSGAEPGRAVGAAWTSDDVLGGALYAYLSTDAHPRYALRRACHTSGPSAATAALAGALAGAHRGPSGWPPEWVAAVEYGDRLGALAGAWDRD</sequence>
<evidence type="ECO:0000256" key="1">
    <source>
        <dbReference type="PIRSR" id="PIRSR605502-1"/>
    </source>
</evidence>
<dbReference type="SUPFAM" id="SSF101478">
    <property type="entry name" value="ADP-ribosylglycohydrolase"/>
    <property type="match status" value="1"/>
</dbReference>
<evidence type="ECO:0000313" key="2">
    <source>
        <dbReference type="EMBL" id="QQC93919.1"/>
    </source>
</evidence>
<dbReference type="Pfam" id="PF03747">
    <property type="entry name" value="ADP_ribosyl_GH"/>
    <property type="match status" value="1"/>
</dbReference>